<evidence type="ECO:0000313" key="2">
    <source>
        <dbReference type="Proteomes" id="UP001598448"/>
    </source>
</evidence>
<evidence type="ECO:0000313" key="1">
    <source>
        <dbReference type="EMBL" id="MFD5100905.1"/>
    </source>
</evidence>
<gene>
    <name evidence="1" type="ORF">ACFWJN_18360</name>
</gene>
<dbReference type="RefSeq" id="WP_386715430.1">
    <property type="nucleotide sequence ID" value="NZ_JBHXIJ010000127.1"/>
</dbReference>
<protein>
    <submittedName>
        <fullName evidence="1">Uncharacterized protein</fullName>
    </submittedName>
</protein>
<proteinExistence type="predicted"/>
<name>A0ABW6FNB7_9ACTN</name>
<dbReference type="EMBL" id="JBHXIJ010000127">
    <property type="protein sequence ID" value="MFD5100905.1"/>
    <property type="molecule type" value="Genomic_DNA"/>
</dbReference>
<sequence>MAGGHRFHLDRDGHSITVQVGRPHEGIELLVDGKVVAYQRGRVKSVTILSAELPEDPPRPFRIFLEDMGGELFCAMEVSGSRFLMPQVPLWQPGDPRPAGAPPVRAPRPLRRLRRLLRRL</sequence>
<reference evidence="1 2" key="1">
    <citation type="submission" date="2024-09" db="EMBL/GenBank/DDBJ databases">
        <title>The Natural Products Discovery Center: Release of the First 8490 Sequenced Strains for Exploring Actinobacteria Biosynthetic Diversity.</title>
        <authorList>
            <person name="Kalkreuter E."/>
            <person name="Kautsar S.A."/>
            <person name="Yang D."/>
            <person name="Bader C.D."/>
            <person name="Teijaro C.N."/>
            <person name="Fluegel L."/>
            <person name="Davis C.M."/>
            <person name="Simpson J.R."/>
            <person name="Lauterbach L."/>
            <person name="Steele A.D."/>
            <person name="Gui C."/>
            <person name="Meng S."/>
            <person name="Li G."/>
            <person name="Viehrig K."/>
            <person name="Ye F."/>
            <person name="Su P."/>
            <person name="Kiefer A.F."/>
            <person name="Nichols A."/>
            <person name="Cepeda A.J."/>
            <person name="Yan W."/>
            <person name="Fan B."/>
            <person name="Jiang Y."/>
            <person name="Adhikari A."/>
            <person name="Zheng C.-J."/>
            <person name="Schuster L."/>
            <person name="Cowan T.M."/>
            <person name="Smanski M.J."/>
            <person name="Chevrette M.G."/>
            <person name="De Carvalho L.P.S."/>
            <person name="Shen B."/>
        </authorList>
    </citation>
    <scope>NUCLEOTIDE SEQUENCE [LARGE SCALE GENOMIC DNA]</scope>
    <source>
        <strain evidence="1 2">NPDC058348</strain>
    </source>
</reference>
<organism evidence="1 2">
    <name type="scientific">Streptomyces albidochromogenes</name>
    <dbReference type="NCBI Taxonomy" id="329524"/>
    <lineage>
        <taxon>Bacteria</taxon>
        <taxon>Bacillati</taxon>
        <taxon>Actinomycetota</taxon>
        <taxon>Actinomycetes</taxon>
        <taxon>Kitasatosporales</taxon>
        <taxon>Streptomycetaceae</taxon>
        <taxon>Streptomyces</taxon>
    </lineage>
</organism>
<dbReference type="Proteomes" id="UP001598448">
    <property type="component" value="Unassembled WGS sequence"/>
</dbReference>
<keyword evidence="2" id="KW-1185">Reference proteome</keyword>
<accession>A0ABW6FNB7</accession>
<comment type="caution">
    <text evidence="1">The sequence shown here is derived from an EMBL/GenBank/DDBJ whole genome shotgun (WGS) entry which is preliminary data.</text>
</comment>